<accession>A0ABV5TI52</accession>
<evidence type="ECO:0000313" key="1">
    <source>
        <dbReference type="EMBL" id="MFB9677785.1"/>
    </source>
</evidence>
<dbReference type="RefSeq" id="WP_344748056.1">
    <property type="nucleotide sequence ID" value="NZ_BAAAWW010000145.1"/>
</dbReference>
<reference evidence="1 2" key="1">
    <citation type="submission" date="2024-09" db="EMBL/GenBank/DDBJ databases">
        <authorList>
            <person name="Sun Q."/>
            <person name="Mori K."/>
        </authorList>
    </citation>
    <scope>NUCLEOTIDE SEQUENCE [LARGE SCALE GENOMIC DNA]</scope>
    <source>
        <strain evidence="1 2">JCM 3028</strain>
    </source>
</reference>
<evidence type="ECO:0008006" key="3">
    <source>
        <dbReference type="Google" id="ProtNLM"/>
    </source>
</evidence>
<dbReference type="EMBL" id="JBHMBS010000009">
    <property type="protein sequence ID" value="MFB9677785.1"/>
    <property type="molecule type" value="Genomic_DNA"/>
</dbReference>
<comment type="caution">
    <text evidence="1">The sequence shown here is derived from an EMBL/GenBank/DDBJ whole genome shotgun (WGS) entry which is preliminary data.</text>
</comment>
<evidence type="ECO:0000313" key="2">
    <source>
        <dbReference type="Proteomes" id="UP001589610"/>
    </source>
</evidence>
<proteinExistence type="predicted"/>
<keyword evidence="2" id="KW-1185">Reference proteome</keyword>
<organism evidence="1 2">
    <name type="scientific">Streptosporangium vulgare</name>
    <dbReference type="NCBI Taxonomy" id="46190"/>
    <lineage>
        <taxon>Bacteria</taxon>
        <taxon>Bacillati</taxon>
        <taxon>Actinomycetota</taxon>
        <taxon>Actinomycetes</taxon>
        <taxon>Streptosporangiales</taxon>
        <taxon>Streptosporangiaceae</taxon>
        <taxon>Streptosporangium</taxon>
    </lineage>
</organism>
<name>A0ABV5TI52_9ACTN</name>
<sequence>MELIRDTDPDGACTLRYDAARKASAALLQAQGPRATSAGGHIALREAVAAQFGQTREGASFRRLDYMRRRGNVLEYSGRPSEAVTGDELDEATTWTADIIDFCERLVSSLDLFP</sequence>
<gene>
    <name evidence="1" type="ORF">ACFFRH_20085</name>
</gene>
<protein>
    <recommendedName>
        <fullName evidence="3">HEPN domain-containing protein</fullName>
    </recommendedName>
</protein>
<dbReference type="Proteomes" id="UP001589610">
    <property type="component" value="Unassembled WGS sequence"/>
</dbReference>